<keyword evidence="2" id="KW-1185">Reference proteome</keyword>
<dbReference type="Proteomes" id="UP001148662">
    <property type="component" value="Unassembled WGS sequence"/>
</dbReference>
<gene>
    <name evidence="1" type="ORF">NM688_g4416</name>
</gene>
<evidence type="ECO:0000313" key="1">
    <source>
        <dbReference type="EMBL" id="KAJ3551950.1"/>
    </source>
</evidence>
<reference evidence="1" key="1">
    <citation type="submission" date="2022-07" db="EMBL/GenBank/DDBJ databases">
        <title>Genome Sequence of Phlebia brevispora.</title>
        <authorList>
            <person name="Buettner E."/>
        </authorList>
    </citation>
    <scope>NUCLEOTIDE SEQUENCE</scope>
    <source>
        <strain evidence="1">MPL23</strain>
    </source>
</reference>
<accession>A0ACC1T355</accession>
<proteinExistence type="predicted"/>
<evidence type="ECO:0000313" key="2">
    <source>
        <dbReference type="Proteomes" id="UP001148662"/>
    </source>
</evidence>
<comment type="caution">
    <text evidence="1">The sequence shown here is derived from an EMBL/GenBank/DDBJ whole genome shotgun (WGS) entry which is preliminary data.</text>
</comment>
<dbReference type="EMBL" id="JANHOG010000727">
    <property type="protein sequence ID" value="KAJ3551950.1"/>
    <property type="molecule type" value="Genomic_DNA"/>
</dbReference>
<organism evidence="1 2">
    <name type="scientific">Phlebia brevispora</name>
    <dbReference type="NCBI Taxonomy" id="194682"/>
    <lineage>
        <taxon>Eukaryota</taxon>
        <taxon>Fungi</taxon>
        <taxon>Dikarya</taxon>
        <taxon>Basidiomycota</taxon>
        <taxon>Agaricomycotina</taxon>
        <taxon>Agaricomycetes</taxon>
        <taxon>Polyporales</taxon>
        <taxon>Meruliaceae</taxon>
        <taxon>Phlebia</taxon>
    </lineage>
</organism>
<sequence length="408" mass="45779">MSEHGNGVPEQRHVMLEEPIHMSSDTIAPSIQLDGEQCSEKCTELGDVSSQSDESSMQHFNASTLNSETDMSGNAGEGLLNMTLVYDKKSQNKNNEERDEDKDEKENEDEDEDENKDGGEEQVCTTSAGSKIPKQHYRLTQDQAAAKSGKVGNSEKFQGKPLLFLQSLLDDYICIDCVSREKNTHIKEELRRGLQSAMSSKILLTQTHLSKAYRVYLREKLSNEETKSFAARMQTCFGWDDDSHPFQLAGVKAQLEGDDMIIQAPTESGKTAIVARPYIMTLQDEMVKTFEEKFKLTAVTINSTHGIFTPGLDVLAGKYQVILILLEMLQSQEFIKRILTHQYFTLQVLSMVVDEAHCVSHWGANFCKKYASLGTVCAFLPRGTPVVTVTAMLTRHVHRDLFSKLNFT</sequence>
<name>A0ACC1T355_9APHY</name>
<protein>
    <submittedName>
        <fullName evidence="1">Uncharacterized protein</fullName>
    </submittedName>
</protein>